<dbReference type="RefSeq" id="WP_242948234.1">
    <property type="nucleotide sequence ID" value="NZ_FOXR01000004.1"/>
</dbReference>
<dbReference type="Gene3D" id="3.30.70.260">
    <property type="match status" value="1"/>
</dbReference>
<evidence type="ECO:0000256" key="5">
    <source>
        <dbReference type="ARBA" id="ARBA00022989"/>
    </source>
</evidence>
<evidence type="ECO:0000313" key="10">
    <source>
        <dbReference type="Proteomes" id="UP000198577"/>
    </source>
</evidence>
<dbReference type="PRINTS" id="PR01837">
    <property type="entry name" value="MGTCSAPBPROT"/>
</dbReference>
<name>A0A1I5TFR0_9FIRM</name>
<evidence type="ECO:0000256" key="4">
    <source>
        <dbReference type="ARBA" id="ARBA00022692"/>
    </source>
</evidence>
<dbReference type="InterPro" id="IPR003416">
    <property type="entry name" value="MgtC/SapB/SrpB/YhiD_fam"/>
</dbReference>
<feature type="transmembrane region" description="Helical" evidence="7">
    <location>
        <begin position="114"/>
        <end position="131"/>
    </location>
</feature>
<keyword evidence="10" id="KW-1185">Reference proteome</keyword>
<evidence type="ECO:0000256" key="7">
    <source>
        <dbReference type="SAM" id="Phobius"/>
    </source>
</evidence>
<dbReference type="Pfam" id="PF02308">
    <property type="entry name" value="MgtC"/>
    <property type="match status" value="1"/>
</dbReference>
<dbReference type="InterPro" id="IPR049177">
    <property type="entry name" value="MgtC_SapB_SrpB_YhiD_N"/>
</dbReference>
<evidence type="ECO:0000256" key="2">
    <source>
        <dbReference type="ARBA" id="ARBA00009298"/>
    </source>
</evidence>
<dbReference type="STRING" id="937334.SAMN05444406_104109"/>
<evidence type="ECO:0000256" key="1">
    <source>
        <dbReference type="ARBA" id="ARBA00004651"/>
    </source>
</evidence>
<dbReference type="Proteomes" id="UP000198577">
    <property type="component" value="Unassembled WGS sequence"/>
</dbReference>
<keyword evidence="5 7" id="KW-1133">Transmembrane helix</keyword>
<dbReference type="InterPro" id="IPR002912">
    <property type="entry name" value="ACT_dom"/>
</dbReference>
<dbReference type="CDD" id="cd02116">
    <property type="entry name" value="ACT"/>
    <property type="match status" value="1"/>
</dbReference>
<evidence type="ECO:0000256" key="3">
    <source>
        <dbReference type="ARBA" id="ARBA00022475"/>
    </source>
</evidence>
<dbReference type="EMBL" id="FOXR01000004">
    <property type="protein sequence ID" value="SFP81890.1"/>
    <property type="molecule type" value="Genomic_DNA"/>
</dbReference>
<gene>
    <name evidence="9" type="ORF">SAMN05444406_104109</name>
</gene>
<dbReference type="PANTHER" id="PTHR33778">
    <property type="entry name" value="PROTEIN MGTC"/>
    <property type="match status" value="1"/>
</dbReference>
<reference evidence="9 10" key="1">
    <citation type="submission" date="2016-10" db="EMBL/GenBank/DDBJ databases">
        <authorList>
            <person name="de Groot N.N."/>
        </authorList>
    </citation>
    <scope>NUCLEOTIDE SEQUENCE [LARGE SCALE GENOMIC DNA]</scope>
    <source>
        <strain evidence="9 10">DSM 20678</strain>
    </source>
</reference>
<sequence length="219" mass="24555">MFWEDVFKLVLAMILGGLVGLEREITNRPAGFRTHTLVCMGSTLVMVTSMHLFRLYHDIVNLDPARLGAQVISGIGFLGAGTILKDKARVRGLTTAASLWVVACIGLAVGAGLYGVSIFVAVLAYVTLILLKKMERFLKQRLEIEEIELDIRNVPGQIAKVTECMGRLNVQIRDIKIEPTDEPWVQTKFYVMLPRGMKREELMEELKTVEGVEIYTEED</sequence>
<dbReference type="AlphaFoldDB" id="A0A1I5TFR0"/>
<comment type="subcellular location">
    <subcellularLocation>
        <location evidence="1">Cell membrane</location>
        <topology evidence="1">Multi-pass membrane protein</topology>
    </subcellularLocation>
</comment>
<dbReference type="InterPro" id="IPR045865">
    <property type="entry name" value="ACT-like_dom_sf"/>
</dbReference>
<dbReference type="PROSITE" id="PS51671">
    <property type="entry name" value="ACT"/>
    <property type="match status" value="1"/>
</dbReference>
<keyword evidence="4 7" id="KW-0812">Transmembrane</keyword>
<comment type="similarity">
    <text evidence="2">Belongs to the MgtC/SapB family.</text>
</comment>
<proteinExistence type="inferred from homology"/>
<keyword evidence="6 7" id="KW-0472">Membrane</keyword>
<feature type="transmembrane region" description="Helical" evidence="7">
    <location>
        <begin position="65"/>
        <end position="83"/>
    </location>
</feature>
<organism evidence="9 10">
    <name type="scientific">Caldicoprobacter faecalis</name>
    <dbReference type="NCBI Taxonomy" id="937334"/>
    <lineage>
        <taxon>Bacteria</taxon>
        <taxon>Bacillati</taxon>
        <taxon>Bacillota</taxon>
        <taxon>Clostridia</taxon>
        <taxon>Caldicoprobacterales</taxon>
        <taxon>Caldicoprobacteraceae</taxon>
        <taxon>Caldicoprobacter</taxon>
    </lineage>
</organism>
<evidence type="ECO:0000313" key="9">
    <source>
        <dbReference type="EMBL" id="SFP81890.1"/>
    </source>
</evidence>
<protein>
    <submittedName>
        <fullName evidence="9">Putative Mg2+ transporter-C (MgtC) family protein</fullName>
    </submittedName>
</protein>
<keyword evidence="3" id="KW-1003">Cell membrane</keyword>
<feature type="transmembrane region" description="Helical" evidence="7">
    <location>
        <begin position="34"/>
        <end position="53"/>
    </location>
</feature>
<dbReference type="SUPFAM" id="SSF55021">
    <property type="entry name" value="ACT-like"/>
    <property type="match status" value="1"/>
</dbReference>
<evidence type="ECO:0000259" key="8">
    <source>
        <dbReference type="PROSITE" id="PS51671"/>
    </source>
</evidence>
<feature type="domain" description="ACT" evidence="8">
    <location>
        <begin position="146"/>
        <end position="219"/>
    </location>
</feature>
<dbReference type="PANTHER" id="PTHR33778:SF1">
    <property type="entry name" value="MAGNESIUM TRANSPORTER YHID-RELATED"/>
    <property type="match status" value="1"/>
</dbReference>
<dbReference type="GO" id="GO:0005886">
    <property type="term" value="C:plasma membrane"/>
    <property type="evidence" value="ECO:0007669"/>
    <property type="project" value="UniProtKB-SubCell"/>
</dbReference>
<accession>A0A1I5TFR0</accession>
<evidence type="ECO:0000256" key="6">
    <source>
        <dbReference type="ARBA" id="ARBA00023136"/>
    </source>
</evidence>